<dbReference type="EMBL" id="FNHG01000001">
    <property type="protein sequence ID" value="SDL63596.1"/>
    <property type="molecule type" value="Genomic_DNA"/>
</dbReference>
<dbReference type="STRING" id="144026.SAMN04488568_101138"/>
<sequence length="115" mass="12443">MNANLNKPEADSHFAELQHQAGDAAAFLKQLANEKRLLILCRLALGEATVSELCEMAGLSQSAMSQHLAKMRSEGLVTGRKAGLQVHYSIADERCHGILKHLKEDFCTAADSLPG</sequence>
<dbReference type="GO" id="GO:0003677">
    <property type="term" value="F:DNA binding"/>
    <property type="evidence" value="ECO:0007669"/>
    <property type="project" value="UniProtKB-KW"/>
</dbReference>
<evidence type="ECO:0000256" key="1">
    <source>
        <dbReference type="ARBA" id="ARBA00023015"/>
    </source>
</evidence>
<dbReference type="OrthoDB" id="194599at2"/>
<feature type="domain" description="HTH arsR-type" evidence="4">
    <location>
        <begin position="17"/>
        <end position="110"/>
    </location>
</feature>
<dbReference type="PRINTS" id="PR00778">
    <property type="entry name" value="HTHARSR"/>
</dbReference>
<dbReference type="InterPro" id="IPR001845">
    <property type="entry name" value="HTH_ArsR_DNA-bd_dom"/>
</dbReference>
<dbReference type="InterPro" id="IPR051081">
    <property type="entry name" value="HTH_MetalResp_TranReg"/>
</dbReference>
<dbReference type="InterPro" id="IPR036388">
    <property type="entry name" value="WH-like_DNA-bd_sf"/>
</dbReference>
<dbReference type="SMART" id="SM00418">
    <property type="entry name" value="HTH_ARSR"/>
    <property type="match status" value="1"/>
</dbReference>
<protein>
    <submittedName>
        <fullName evidence="5">DNA-binding transcriptional regulator, ArsR family</fullName>
    </submittedName>
</protein>
<evidence type="ECO:0000256" key="3">
    <source>
        <dbReference type="ARBA" id="ARBA00023163"/>
    </source>
</evidence>
<accession>A0A1G9LNU1</accession>
<proteinExistence type="predicted"/>
<dbReference type="SUPFAM" id="SSF46785">
    <property type="entry name" value="Winged helix' DNA-binding domain"/>
    <property type="match status" value="1"/>
</dbReference>
<dbReference type="PROSITE" id="PS50987">
    <property type="entry name" value="HTH_ARSR_2"/>
    <property type="match status" value="1"/>
</dbReference>
<dbReference type="PANTHER" id="PTHR33154">
    <property type="entry name" value="TRANSCRIPTIONAL REGULATOR, ARSR FAMILY"/>
    <property type="match status" value="1"/>
</dbReference>
<gene>
    <name evidence="5" type="ORF">SAMN04488568_101138</name>
</gene>
<dbReference type="NCBIfam" id="NF033788">
    <property type="entry name" value="HTH_metalloreg"/>
    <property type="match status" value="1"/>
</dbReference>
<keyword evidence="6" id="KW-1185">Reference proteome</keyword>
<dbReference type="RefSeq" id="WP_091765201.1">
    <property type="nucleotide sequence ID" value="NZ_FNHG01000001.1"/>
</dbReference>
<dbReference type="PANTHER" id="PTHR33154:SF28">
    <property type="entry name" value="HTH-TYPE TRANSCRIPTIONAL REGULATOR YGAV-RELATED"/>
    <property type="match status" value="1"/>
</dbReference>
<dbReference type="AlphaFoldDB" id="A0A1G9LNU1"/>
<evidence type="ECO:0000259" key="4">
    <source>
        <dbReference type="PROSITE" id="PS50987"/>
    </source>
</evidence>
<evidence type="ECO:0000313" key="5">
    <source>
        <dbReference type="EMBL" id="SDL63596.1"/>
    </source>
</evidence>
<name>A0A1G9LNU1_9PROT</name>
<keyword evidence="2 5" id="KW-0238">DNA-binding</keyword>
<dbReference type="InterPro" id="IPR011991">
    <property type="entry name" value="ArsR-like_HTH"/>
</dbReference>
<reference evidence="5 6" key="1">
    <citation type="submission" date="2016-10" db="EMBL/GenBank/DDBJ databases">
        <authorList>
            <person name="de Groot N.N."/>
        </authorList>
    </citation>
    <scope>NUCLEOTIDE SEQUENCE [LARGE SCALE GENOMIC DNA]</scope>
    <source>
        <strain evidence="5 6">DSM 16077</strain>
    </source>
</reference>
<evidence type="ECO:0000313" key="6">
    <source>
        <dbReference type="Proteomes" id="UP000199759"/>
    </source>
</evidence>
<dbReference type="Pfam" id="PF01022">
    <property type="entry name" value="HTH_5"/>
    <property type="match status" value="1"/>
</dbReference>
<dbReference type="Proteomes" id="UP000199759">
    <property type="component" value="Unassembled WGS sequence"/>
</dbReference>
<dbReference type="CDD" id="cd00090">
    <property type="entry name" value="HTH_ARSR"/>
    <property type="match status" value="1"/>
</dbReference>
<dbReference type="InterPro" id="IPR036390">
    <property type="entry name" value="WH_DNA-bd_sf"/>
</dbReference>
<dbReference type="Gene3D" id="1.10.10.10">
    <property type="entry name" value="Winged helix-like DNA-binding domain superfamily/Winged helix DNA-binding domain"/>
    <property type="match status" value="1"/>
</dbReference>
<evidence type="ECO:0000256" key="2">
    <source>
        <dbReference type="ARBA" id="ARBA00023125"/>
    </source>
</evidence>
<keyword evidence="1" id="KW-0805">Transcription regulation</keyword>
<dbReference type="GO" id="GO:0003700">
    <property type="term" value="F:DNA-binding transcription factor activity"/>
    <property type="evidence" value="ECO:0007669"/>
    <property type="project" value="InterPro"/>
</dbReference>
<organism evidence="5 6">
    <name type="scientific">Maricaulis salignorans</name>
    <dbReference type="NCBI Taxonomy" id="144026"/>
    <lineage>
        <taxon>Bacteria</taxon>
        <taxon>Pseudomonadati</taxon>
        <taxon>Pseudomonadota</taxon>
        <taxon>Alphaproteobacteria</taxon>
        <taxon>Maricaulales</taxon>
        <taxon>Maricaulaceae</taxon>
        <taxon>Maricaulis</taxon>
    </lineage>
</organism>
<keyword evidence="3" id="KW-0804">Transcription</keyword>